<sequence>MIKLAIFVVTLAKLTAAQHGYGGYGVSDYGGGQRGYGGGNRGYGGGNRGYGGRNGGYGVKKSYGGGYGVNVDYYSYQSYNGLYPGKCGADGFYYNDASTIILCSNGNAYVQPCAPGSKNSGQSRYQYGKDYSYNDFCDVNLVDYGYGAHFGGYGDYGRSQNGYGSGNYGYSVGYRGGGGGYGYNPYPVSSGYGTD</sequence>
<proteinExistence type="predicted"/>
<name>A0AAD9J1R4_9ANNE</name>
<dbReference type="AlphaFoldDB" id="A0AAD9J1R4"/>
<dbReference type="EMBL" id="JAODUP010000765">
    <property type="protein sequence ID" value="KAK2144360.1"/>
    <property type="molecule type" value="Genomic_DNA"/>
</dbReference>
<feature type="chain" id="PRO_5042195246" evidence="1">
    <location>
        <begin position="18"/>
        <end position="195"/>
    </location>
</feature>
<keyword evidence="3" id="KW-1185">Reference proteome</keyword>
<comment type="caution">
    <text evidence="2">The sequence shown here is derived from an EMBL/GenBank/DDBJ whole genome shotgun (WGS) entry which is preliminary data.</text>
</comment>
<organism evidence="2 3">
    <name type="scientific">Paralvinella palmiformis</name>
    <dbReference type="NCBI Taxonomy" id="53620"/>
    <lineage>
        <taxon>Eukaryota</taxon>
        <taxon>Metazoa</taxon>
        <taxon>Spiralia</taxon>
        <taxon>Lophotrochozoa</taxon>
        <taxon>Annelida</taxon>
        <taxon>Polychaeta</taxon>
        <taxon>Sedentaria</taxon>
        <taxon>Canalipalpata</taxon>
        <taxon>Terebellida</taxon>
        <taxon>Terebelliformia</taxon>
        <taxon>Alvinellidae</taxon>
        <taxon>Paralvinella</taxon>
    </lineage>
</organism>
<evidence type="ECO:0000313" key="3">
    <source>
        <dbReference type="Proteomes" id="UP001208570"/>
    </source>
</evidence>
<accession>A0AAD9J1R4</accession>
<evidence type="ECO:0000313" key="2">
    <source>
        <dbReference type="EMBL" id="KAK2144360.1"/>
    </source>
</evidence>
<feature type="signal peptide" evidence="1">
    <location>
        <begin position="1"/>
        <end position="17"/>
    </location>
</feature>
<gene>
    <name evidence="2" type="ORF">LSH36_765g01045</name>
</gene>
<dbReference type="Proteomes" id="UP001208570">
    <property type="component" value="Unassembled WGS sequence"/>
</dbReference>
<keyword evidence="1" id="KW-0732">Signal</keyword>
<protein>
    <submittedName>
        <fullName evidence="2">Uncharacterized protein</fullName>
    </submittedName>
</protein>
<evidence type="ECO:0000256" key="1">
    <source>
        <dbReference type="SAM" id="SignalP"/>
    </source>
</evidence>
<reference evidence="2" key="1">
    <citation type="journal article" date="2023" name="Mol. Biol. Evol.">
        <title>Third-Generation Sequencing Reveals the Adaptive Role of the Epigenome in Three Deep-Sea Polychaetes.</title>
        <authorList>
            <person name="Perez M."/>
            <person name="Aroh O."/>
            <person name="Sun Y."/>
            <person name="Lan Y."/>
            <person name="Juniper S.K."/>
            <person name="Young C.R."/>
            <person name="Angers B."/>
            <person name="Qian P.Y."/>
        </authorList>
    </citation>
    <scope>NUCLEOTIDE SEQUENCE</scope>
    <source>
        <strain evidence="2">P08H-3</strain>
    </source>
</reference>